<dbReference type="EMBL" id="JAMQOL010000048">
    <property type="protein sequence ID" value="MCM4082392.1"/>
    <property type="molecule type" value="Genomic_DNA"/>
</dbReference>
<comment type="caution">
    <text evidence="1">The sequence shown here is derived from an EMBL/GenBank/DDBJ whole genome shotgun (WGS) entry which is preliminary data.</text>
</comment>
<protein>
    <submittedName>
        <fullName evidence="1">HAD hydrolase family protein</fullName>
    </submittedName>
</protein>
<keyword evidence="2" id="KW-1185">Reference proteome</keyword>
<organism evidence="1 2">
    <name type="scientific">Paractinoplanes hotanensis</name>
    <dbReference type="NCBI Taxonomy" id="2906497"/>
    <lineage>
        <taxon>Bacteria</taxon>
        <taxon>Bacillati</taxon>
        <taxon>Actinomycetota</taxon>
        <taxon>Actinomycetes</taxon>
        <taxon>Micromonosporales</taxon>
        <taxon>Micromonosporaceae</taxon>
        <taxon>Paractinoplanes</taxon>
    </lineage>
</organism>
<dbReference type="Proteomes" id="UP001523216">
    <property type="component" value="Unassembled WGS sequence"/>
</dbReference>
<dbReference type="Pfam" id="PF08282">
    <property type="entry name" value="Hydrolase_3"/>
    <property type="match status" value="1"/>
</dbReference>
<name>A0ABT0Y8N2_9ACTN</name>
<proteinExistence type="predicted"/>
<dbReference type="PANTHER" id="PTHR10000">
    <property type="entry name" value="PHOSPHOSERINE PHOSPHATASE"/>
    <property type="match status" value="1"/>
</dbReference>
<evidence type="ECO:0000313" key="2">
    <source>
        <dbReference type="Proteomes" id="UP001523216"/>
    </source>
</evidence>
<gene>
    <name evidence="1" type="ORF">LXN57_32980</name>
</gene>
<reference evidence="1 2" key="1">
    <citation type="submission" date="2022-06" db="EMBL/GenBank/DDBJ databases">
        <title>Actinoplanes abujensis sp. nov., isolated from Nigerian arid soil.</title>
        <authorList>
            <person name="Ding P."/>
        </authorList>
    </citation>
    <scope>NUCLEOTIDE SEQUENCE [LARGE SCALE GENOMIC DNA]</scope>
    <source>
        <strain evidence="2">TRM88002</strain>
    </source>
</reference>
<accession>A0ABT0Y8N2</accession>
<dbReference type="SUPFAM" id="SSF56784">
    <property type="entry name" value="HAD-like"/>
    <property type="match status" value="1"/>
</dbReference>
<dbReference type="Gene3D" id="3.30.1240.10">
    <property type="match status" value="1"/>
</dbReference>
<dbReference type="InterPro" id="IPR036412">
    <property type="entry name" value="HAD-like_sf"/>
</dbReference>
<dbReference type="PANTHER" id="PTHR10000:SF8">
    <property type="entry name" value="HAD SUPERFAMILY HYDROLASE-LIKE, TYPE 3"/>
    <property type="match status" value="1"/>
</dbReference>
<keyword evidence="1" id="KW-0378">Hydrolase</keyword>
<dbReference type="InterPro" id="IPR023214">
    <property type="entry name" value="HAD_sf"/>
</dbReference>
<dbReference type="RefSeq" id="WP_251802116.1">
    <property type="nucleotide sequence ID" value="NZ_JAMQOL010000048.1"/>
</dbReference>
<sequence length="172" mass="17927">MAAFDAVVTDLDGTVVRADGTVSDATLLAARTLAERGVPLLAATARTPAGVTALEELAPHLAFAVCCSGAVGWVPGAATPAWCERLPRDTMTDLIGFLTRELPAAAMAAFDNRQWRMNAAYQVMRPNTHRGPIAAMADAPAEVLAAATHRTASVEDDGFARTLESLGLLTPA</sequence>
<evidence type="ECO:0000313" key="1">
    <source>
        <dbReference type="EMBL" id="MCM4082392.1"/>
    </source>
</evidence>
<dbReference type="Gene3D" id="3.40.50.1000">
    <property type="entry name" value="HAD superfamily/HAD-like"/>
    <property type="match status" value="1"/>
</dbReference>
<dbReference type="GO" id="GO:0016787">
    <property type="term" value="F:hydrolase activity"/>
    <property type="evidence" value="ECO:0007669"/>
    <property type="project" value="UniProtKB-KW"/>
</dbReference>